<reference evidence="2" key="1">
    <citation type="submission" date="2019-08" db="EMBL/GenBank/DDBJ databases">
        <title>Limnoglobus roseus gen. nov., sp. nov., a novel freshwater planctomycete with a giant genome from the family Gemmataceae.</title>
        <authorList>
            <person name="Kulichevskaya I.S."/>
            <person name="Naumoff D.G."/>
            <person name="Miroshnikov K."/>
            <person name="Ivanova A."/>
            <person name="Philippov D.A."/>
            <person name="Hakobyan A."/>
            <person name="Rijpstra I.C."/>
            <person name="Sinninghe Damste J.S."/>
            <person name="Liesack W."/>
            <person name="Dedysh S.N."/>
        </authorList>
    </citation>
    <scope>NUCLEOTIDE SEQUENCE [LARGE SCALE GENOMIC DNA]</scope>
    <source>
        <strain evidence="2">PX52</strain>
    </source>
</reference>
<dbReference type="InterPro" id="IPR014942">
    <property type="entry name" value="AbiEii"/>
</dbReference>
<gene>
    <name evidence="1" type="ORF">PX52LOC_00445</name>
</gene>
<dbReference type="Pfam" id="PF08843">
    <property type="entry name" value="AbiEii"/>
    <property type="match status" value="1"/>
</dbReference>
<dbReference type="InterPro" id="IPR014338">
    <property type="entry name" value="CHP02996_rpt-companion-dom"/>
</dbReference>
<name>A0A5C1A5J3_9BACT</name>
<dbReference type="KEGG" id="lrs:PX52LOC_00445"/>
<dbReference type="AlphaFoldDB" id="A0A5C1A5J3"/>
<dbReference type="OrthoDB" id="279684at2"/>
<organism evidence="1 2">
    <name type="scientific">Limnoglobus roseus</name>
    <dbReference type="NCBI Taxonomy" id="2598579"/>
    <lineage>
        <taxon>Bacteria</taxon>
        <taxon>Pseudomonadati</taxon>
        <taxon>Planctomycetota</taxon>
        <taxon>Planctomycetia</taxon>
        <taxon>Gemmatales</taxon>
        <taxon>Gemmataceae</taxon>
        <taxon>Limnoglobus</taxon>
    </lineage>
</organism>
<evidence type="ECO:0000313" key="2">
    <source>
        <dbReference type="Proteomes" id="UP000324974"/>
    </source>
</evidence>
<proteinExistence type="predicted"/>
<keyword evidence="2" id="KW-1185">Reference proteome</keyword>
<accession>A0A5C1A5J3</accession>
<sequence length="416" mass="45618">MAALTPPPTDVMVEFLGSLTELLGEWREGLIPVLRGSLLMNLWYGDRARPPADIDIECFAGPNVGPEADAEEYLAGLPTDGVDEHYGPIEGRFGAYGEYVSRVDFGKAMCRYAVRDSAHERPASGIVFHNDENPPADGASLWVYGTPGRRYYTTWEWTGHQPTSGRLQVDLSTPGPYTPDDLGVADATFAAPAGGAFRAPAYSREAMLAAKVSWLVRGLTRTDDGSVAWSGEPKDLYDAHLLATDAALRPEVFRRAMLATGTADALHWNALDVLFDVRRADVTDDDFGNWPAFARNHPRLAAVGPVRLWAELADRLESLFGDLYSVAQMPFLAAVNDRVEDKLPYLVYADWLDDRDDPRGPVIRSIVEVLFPNDDESPVARPSLAVDLKSVSRPWLHQLFGTSARLQTFLATVGAG</sequence>
<evidence type="ECO:0008006" key="3">
    <source>
        <dbReference type="Google" id="ProtNLM"/>
    </source>
</evidence>
<evidence type="ECO:0000313" key="1">
    <source>
        <dbReference type="EMBL" id="QEL13587.1"/>
    </source>
</evidence>
<dbReference type="RefSeq" id="WP_149108547.1">
    <property type="nucleotide sequence ID" value="NZ_CP042425.1"/>
</dbReference>
<dbReference type="NCBIfam" id="TIGR02996">
    <property type="entry name" value="rpt_mate_G_obs"/>
    <property type="match status" value="1"/>
</dbReference>
<dbReference type="Proteomes" id="UP000324974">
    <property type="component" value="Chromosome"/>
</dbReference>
<protein>
    <recommendedName>
        <fullName evidence="3">Nucleotidyl transferase AbiEii/AbiGii toxin family protein</fullName>
    </recommendedName>
</protein>
<dbReference type="EMBL" id="CP042425">
    <property type="protein sequence ID" value="QEL13587.1"/>
    <property type="molecule type" value="Genomic_DNA"/>
</dbReference>